<organism evidence="1 2">
    <name type="scientific">Leptospira levettii</name>
    <dbReference type="NCBI Taxonomy" id="2023178"/>
    <lineage>
        <taxon>Bacteria</taxon>
        <taxon>Pseudomonadati</taxon>
        <taxon>Spirochaetota</taxon>
        <taxon>Spirochaetia</taxon>
        <taxon>Leptospirales</taxon>
        <taxon>Leptospiraceae</taxon>
        <taxon>Leptospira</taxon>
    </lineage>
</organism>
<keyword evidence="2" id="KW-1185">Reference proteome</keyword>
<proteinExistence type="predicted"/>
<comment type="caution">
    <text evidence="1">The sequence shown here is derived from an EMBL/GenBank/DDBJ whole genome shotgun (WGS) entry which is preliminary data.</text>
</comment>
<protein>
    <submittedName>
        <fullName evidence="1">Uncharacterized protein</fullName>
    </submittedName>
</protein>
<evidence type="ECO:0000313" key="2">
    <source>
        <dbReference type="Proteomes" id="UP000297352"/>
    </source>
</evidence>
<sequence length="189" mass="22006">MNSTLARVRIPEIHQNDSVTIHADTNYEIIFDTIEKRGYVDLSDQQNLFLPIPENLGVKRSTESSFWHKIGSGINLSETEVKFISRGTFHLFVEPNSNGKYERVYRSVFVGNLTLRRPLTINVRKADNLYFVESKILNVSDFGESEEEALFNLSEYIKSNINLMKSLEKEEKHISLQSLEQIYRKYFSF</sequence>
<accession>A0ABY2MU08</accession>
<reference evidence="2" key="1">
    <citation type="journal article" date="2019" name="PLoS Negl. Trop. Dis.">
        <title>Revisiting the worldwide diversity of Leptospira species in the environment.</title>
        <authorList>
            <person name="Vincent A.T."/>
            <person name="Schiettekatte O."/>
            <person name="Bourhy P."/>
            <person name="Veyrier F.J."/>
            <person name="Picardeau M."/>
        </authorList>
    </citation>
    <scope>NUCLEOTIDE SEQUENCE [LARGE SCALE GENOMIC DNA]</scope>
    <source>
        <strain evidence="2">201702449</strain>
    </source>
</reference>
<dbReference type="Proteomes" id="UP000297352">
    <property type="component" value="Unassembled WGS sequence"/>
</dbReference>
<gene>
    <name evidence="1" type="ORF">EHQ60_00425</name>
</gene>
<evidence type="ECO:0000313" key="1">
    <source>
        <dbReference type="EMBL" id="TGL75422.1"/>
    </source>
</evidence>
<dbReference type="RefSeq" id="WP_135688473.1">
    <property type="nucleotide sequence ID" value="NZ_RQGI01000004.1"/>
</dbReference>
<name>A0ABY2MU08_9LEPT</name>
<dbReference type="EMBL" id="RQGI01000004">
    <property type="protein sequence ID" value="TGL75422.1"/>
    <property type="molecule type" value="Genomic_DNA"/>
</dbReference>